<protein>
    <submittedName>
        <fullName evidence="2">Uncharacterized protein</fullName>
    </submittedName>
</protein>
<accession>X6P8J9</accession>
<feature type="transmembrane region" description="Helical" evidence="1">
    <location>
        <begin position="137"/>
        <end position="154"/>
    </location>
</feature>
<sequence>MLAEITTILFFLFSTELTVCQVLLYLYRSFVTPNNITIKKHIICTTEFFLSKIPQTEIKKKCNYNFTYPANRTYFIFFQIKRNKTSSFQHFQHLIIKNLIIFLNLIIYSYFYISNLYFNVLFICPDLLLSNNDVIEILFKIEYYNIFVFIIFHLKMYVKKNCKISIDFNISPKQKKENYGIALVKVIWKPQT</sequence>
<evidence type="ECO:0000313" key="3">
    <source>
        <dbReference type="Proteomes" id="UP000023152"/>
    </source>
</evidence>
<dbReference type="AlphaFoldDB" id="X6P8J9"/>
<evidence type="ECO:0000256" key="1">
    <source>
        <dbReference type="SAM" id="Phobius"/>
    </source>
</evidence>
<keyword evidence="1" id="KW-0812">Transmembrane</keyword>
<evidence type="ECO:0000313" key="2">
    <source>
        <dbReference type="EMBL" id="ETO34433.1"/>
    </source>
</evidence>
<feature type="transmembrane region" description="Helical" evidence="1">
    <location>
        <begin position="6"/>
        <end position="27"/>
    </location>
</feature>
<keyword evidence="1" id="KW-0472">Membrane</keyword>
<comment type="caution">
    <text evidence="2">The sequence shown here is derived from an EMBL/GenBank/DDBJ whole genome shotgun (WGS) entry which is preliminary data.</text>
</comment>
<keyword evidence="3" id="KW-1185">Reference proteome</keyword>
<organism evidence="2 3">
    <name type="scientific">Reticulomyxa filosa</name>
    <dbReference type="NCBI Taxonomy" id="46433"/>
    <lineage>
        <taxon>Eukaryota</taxon>
        <taxon>Sar</taxon>
        <taxon>Rhizaria</taxon>
        <taxon>Retaria</taxon>
        <taxon>Foraminifera</taxon>
        <taxon>Monothalamids</taxon>
        <taxon>Reticulomyxidae</taxon>
        <taxon>Reticulomyxa</taxon>
    </lineage>
</organism>
<proteinExistence type="predicted"/>
<feature type="transmembrane region" description="Helical" evidence="1">
    <location>
        <begin position="94"/>
        <end position="113"/>
    </location>
</feature>
<name>X6P8J9_RETFI</name>
<keyword evidence="1" id="KW-1133">Transmembrane helix</keyword>
<gene>
    <name evidence="2" type="ORF">RFI_02661</name>
</gene>
<reference evidence="2 3" key="1">
    <citation type="journal article" date="2013" name="Curr. Biol.">
        <title>The Genome of the Foraminiferan Reticulomyxa filosa.</title>
        <authorList>
            <person name="Glockner G."/>
            <person name="Hulsmann N."/>
            <person name="Schleicher M."/>
            <person name="Noegel A.A."/>
            <person name="Eichinger L."/>
            <person name="Gallinger C."/>
            <person name="Pawlowski J."/>
            <person name="Sierra R."/>
            <person name="Euteneuer U."/>
            <person name="Pillet L."/>
            <person name="Moustafa A."/>
            <person name="Platzer M."/>
            <person name="Groth M."/>
            <person name="Szafranski K."/>
            <person name="Schliwa M."/>
        </authorList>
    </citation>
    <scope>NUCLEOTIDE SEQUENCE [LARGE SCALE GENOMIC DNA]</scope>
</reference>
<dbReference type="Proteomes" id="UP000023152">
    <property type="component" value="Unassembled WGS sequence"/>
</dbReference>
<dbReference type="EMBL" id="ASPP01002573">
    <property type="protein sequence ID" value="ETO34433.1"/>
    <property type="molecule type" value="Genomic_DNA"/>
</dbReference>